<evidence type="ECO:0000256" key="1">
    <source>
        <dbReference type="SAM" id="Phobius"/>
    </source>
</evidence>
<feature type="transmembrane region" description="Helical" evidence="1">
    <location>
        <begin position="21"/>
        <end position="41"/>
    </location>
</feature>
<keyword evidence="1" id="KW-0472">Membrane</keyword>
<reference evidence="2 3" key="1">
    <citation type="submission" date="2019-06" db="EMBL/GenBank/DDBJ databases">
        <title>Persicimonas caeni gen. nov., sp. nov., a predatory bacterium isolated from solar saltern.</title>
        <authorList>
            <person name="Wang S."/>
        </authorList>
    </citation>
    <scope>NUCLEOTIDE SEQUENCE [LARGE SCALE GENOMIC DNA]</scope>
    <source>
        <strain evidence="2 3">YN101</strain>
    </source>
</reference>
<keyword evidence="1" id="KW-1133">Transmembrane helix</keyword>
<feature type="transmembrane region" description="Helical" evidence="1">
    <location>
        <begin position="178"/>
        <end position="206"/>
    </location>
</feature>
<feature type="transmembrane region" description="Helical" evidence="1">
    <location>
        <begin position="81"/>
        <end position="100"/>
    </location>
</feature>
<dbReference type="AlphaFoldDB" id="A0A4Y6PY66"/>
<keyword evidence="1" id="KW-0812">Transmembrane</keyword>
<protein>
    <submittedName>
        <fullName evidence="2">Uncharacterized protein</fullName>
    </submittedName>
</protein>
<name>A0A4Y6PY66_PERCE</name>
<organism evidence="2 3">
    <name type="scientific">Persicimonas caeni</name>
    <dbReference type="NCBI Taxonomy" id="2292766"/>
    <lineage>
        <taxon>Bacteria</taxon>
        <taxon>Deltaproteobacteria</taxon>
        <taxon>Bradymonadales</taxon>
        <taxon>Bradymonadaceae</taxon>
        <taxon>Persicimonas</taxon>
    </lineage>
</organism>
<sequence>MYQKTPVKGFLKESALWTLSNALGVGVPVAAVYIGLHVLMGSPMTRVSMAMAATALLTLTWGSWSSLVWAKNRMLRASMQMMTVIPGILLLLLAGLGFYIGRGSLLFWIALLANGAGTIAASFMLARTVGATAASDSPTGYLTGFGVFPLVATGAAGGVGYLWYLFVSNPLATDWRSLFSFSFFFVTTLAIVLISTVVPAVTTVICRQLAAPKQR</sequence>
<feature type="transmembrane region" description="Helical" evidence="1">
    <location>
        <begin position="106"/>
        <end position="129"/>
    </location>
</feature>
<evidence type="ECO:0000313" key="2">
    <source>
        <dbReference type="EMBL" id="QDG53274.1"/>
    </source>
</evidence>
<keyword evidence="3" id="KW-1185">Reference proteome</keyword>
<dbReference type="RefSeq" id="WP_141199735.1">
    <property type="nucleotide sequence ID" value="NZ_CP041186.1"/>
</dbReference>
<dbReference type="Proteomes" id="UP000315995">
    <property type="component" value="Chromosome"/>
</dbReference>
<feature type="transmembrane region" description="Helical" evidence="1">
    <location>
        <begin position="141"/>
        <end position="166"/>
    </location>
</feature>
<gene>
    <name evidence="2" type="ORF">FIV42_21760</name>
</gene>
<evidence type="ECO:0000313" key="3">
    <source>
        <dbReference type="Proteomes" id="UP000315995"/>
    </source>
</evidence>
<dbReference type="EMBL" id="CP041186">
    <property type="protein sequence ID" value="QDG53274.1"/>
    <property type="molecule type" value="Genomic_DNA"/>
</dbReference>
<feature type="transmembrane region" description="Helical" evidence="1">
    <location>
        <begin position="47"/>
        <end position="69"/>
    </location>
</feature>
<dbReference type="OrthoDB" id="5507532at2"/>
<accession>A0A5B8YDY4</accession>
<accession>A0A4Y6PY66</accession>
<proteinExistence type="predicted"/>